<dbReference type="AlphaFoldDB" id="A0A1Y2CEP4"/>
<evidence type="ECO:0000313" key="2">
    <source>
        <dbReference type="EMBL" id="ORY45519.1"/>
    </source>
</evidence>
<feature type="compositionally biased region" description="Polar residues" evidence="1">
    <location>
        <begin position="54"/>
        <end position="73"/>
    </location>
</feature>
<accession>A0A1Y2CEP4</accession>
<proteinExistence type="predicted"/>
<keyword evidence="3" id="KW-1185">Reference proteome</keyword>
<feature type="region of interest" description="Disordered" evidence="1">
    <location>
        <begin position="40"/>
        <end position="75"/>
    </location>
</feature>
<protein>
    <submittedName>
        <fullName evidence="2">Uncharacterized protein</fullName>
    </submittedName>
</protein>
<name>A0A1Y2CEP4_9FUNG</name>
<reference evidence="2 3" key="1">
    <citation type="submission" date="2016-07" db="EMBL/GenBank/DDBJ databases">
        <title>Pervasive Adenine N6-methylation of Active Genes in Fungi.</title>
        <authorList>
            <consortium name="DOE Joint Genome Institute"/>
            <person name="Mondo S.J."/>
            <person name="Dannebaum R.O."/>
            <person name="Kuo R.C."/>
            <person name="Labutti K."/>
            <person name="Haridas S."/>
            <person name="Kuo A."/>
            <person name="Salamov A."/>
            <person name="Ahrendt S.R."/>
            <person name="Lipzen A."/>
            <person name="Sullivan W."/>
            <person name="Andreopoulos W.B."/>
            <person name="Clum A."/>
            <person name="Lindquist E."/>
            <person name="Daum C."/>
            <person name="Ramamoorthy G.K."/>
            <person name="Gryganskyi A."/>
            <person name="Culley D."/>
            <person name="Magnuson J.K."/>
            <person name="James T.Y."/>
            <person name="O'Malley M.A."/>
            <person name="Stajich J.E."/>
            <person name="Spatafora J.W."/>
            <person name="Visel A."/>
            <person name="Grigoriev I.V."/>
        </authorList>
    </citation>
    <scope>NUCLEOTIDE SEQUENCE [LARGE SCALE GENOMIC DNA]</scope>
    <source>
        <strain evidence="2 3">JEL800</strain>
    </source>
</reference>
<organism evidence="2 3">
    <name type="scientific">Rhizoclosmatium globosum</name>
    <dbReference type="NCBI Taxonomy" id="329046"/>
    <lineage>
        <taxon>Eukaryota</taxon>
        <taxon>Fungi</taxon>
        <taxon>Fungi incertae sedis</taxon>
        <taxon>Chytridiomycota</taxon>
        <taxon>Chytridiomycota incertae sedis</taxon>
        <taxon>Chytridiomycetes</taxon>
        <taxon>Chytridiales</taxon>
        <taxon>Chytriomycetaceae</taxon>
        <taxon>Rhizoclosmatium</taxon>
    </lineage>
</organism>
<dbReference type="EMBL" id="MCGO01000019">
    <property type="protein sequence ID" value="ORY45519.1"/>
    <property type="molecule type" value="Genomic_DNA"/>
</dbReference>
<comment type="caution">
    <text evidence="2">The sequence shown here is derived from an EMBL/GenBank/DDBJ whole genome shotgun (WGS) entry which is preliminary data.</text>
</comment>
<feature type="non-terminal residue" evidence="2">
    <location>
        <position position="1"/>
    </location>
</feature>
<evidence type="ECO:0000256" key="1">
    <source>
        <dbReference type="SAM" id="MobiDB-lite"/>
    </source>
</evidence>
<gene>
    <name evidence="2" type="ORF">BCR33DRAFT_716204</name>
</gene>
<evidence type="ECO:0000313" key="3">
    <source>
        <dbReference type="Proteomes" id="UP000193642"/>
    </source>
</evidence>
<dbReference type="OrthoDB" id="10285859at2759"/>
<dbReference type="Proteomes" id="UP000193642">
    <property type="component" value="Unassembled WGS sequence"/>
</dbReference>
<sequence>LLARSPEYDHFEVIAPCFIDPRAPSGLSLPSPVPAHSSYGVSYHGHDTRPIHCPQSQAETPATTDSRPPTLSTEEVDGMSIEELERYAALRHVRYRKVWEREQKEMLKVWRSENEVADDPR</sequence>